<feature type="transmembrane region" description="Helical" evidence="1">
    <location>
        <begin position="63"/>
        <end position="80"/>
    </location>
</feature>
<dbReference type="GeneID" id="36560906"/>
<keyword evidence="1" id="KW-0472">Membrane</keyword>
<dbReference type="OrthoDB" id="4922812at2759"/>
<keyword evidence="1" id="KW-1133">Transmembrane helix</keyword>
<dbReference type="RefSeq" id="XP_024703943.1">
    <property type="nucleotide sequence ID" value="XM_024853208.1"/>
</dbReference>
<reference evidence="2 3" key="1">
    <citation type="submission" date="2016-12" db="EMBL/GenBank/DDBJ databases">
        <title>The genomes of Aspergillus section Nigri reveals drivers in fungal speciation.</title>
        <authorList>
            <consortium name="DOE Joint Genome Institute"/>
            <person name="Vesth T.C."/>
            <person name="Nybo J."/>
            <person name="Theobald S."/>
            <person name="Brandl J."/>
            <person name="Frisvad J.C."/>
            <person name="Nielsen K.F."/>
            <person name="Lyhne E.K."/>
            <person name="Kogle M.E."/>
            <person name="Kuo A."/>
            <person name="Riley R."/>
            <person name="Clum A."/>
            <person name="Nolan M."/>
            <person name="Lipzen A."/>
            <person name="Salamov A."/>
            <person name="Henrissat B."/>
            <person name="Wiebenga A."/>
            <person name="De Vries R.P."/>
            <person name="Grigoriev I.V."/>
            <person name="Mortensen U.H."/>
            <person name="Andersen M.R."/>
            <person name="Baker S.E."/>
        </authorList>
    </citation>
    <scope>NUCLEOTIDE SEQUENCE [LARGE SCALE GENOMIC DNA]</scope>
    <source>
        <strain evidence="2 3">IBT 23096</strain>
    </source>
</reference>
<gene>
    <name evidence="2" type="ORF">P170DRAFT_474994</name>
</gene>
<feature type="transmembrane region" description="Helical" evidence="1">
    <location>
        <begin position="121"/>
        <end position="142"/>
    </location>
</feature>
<name>A0A2I2G6Z0_9EURO</name>
<dbReference type="AlphaFoldDB" id="A0A2I2G6Z0"/>
<dbReference type="EMBL" id="MSFO01000004">
    <property type="protein sequence ID" value="PLB48641.1"/>
    <property type="molecule type" value="Genomic_DNA"/>
</dbReference>
<dbReference type="VEuPathDB" id="FungiDB:P170DRAFT_474994"/>
<evidence type="ECO:0000256" key="1">
    <source>
        <dbReference type="SAM" id="Phobius"/>
    </source>
</evidence>
<dbReference type="Proteomes" id="UP000234275">
    <property type="component" value="Unassembled WGS sequence"/>
</dbReference>
<feature type="transmembrane region" description="Helical" evidence="1">
    <location>
        <begin position="178"/>
        <end position="195"/>
    </location>
</feature>
<keyword evidence="3" id="KW-1185">Reference proteome</keyword>
<proteinExistence type="predicted"/>
<protein>
    <submittedName>
        <fullName evidence="2">Uncharacterized protein</fullName>
    </submittedName>
</protein>
<keyword evidence="1" id="KW-0812">Transmembrane</keyword>
<organism evidence="2 3">
    <name type="scientific">Aspergillus steynii IBT 23096</name>
    <dbReference type="NCBI Taxonomy" id="1392250"/>
    <lineage>
        <taxon>Eukaryota</taxon>
        <taxon>Fungi</taxon>
        <taxon>Dikarya</taxon>
        <taxon>Ascomycota</taxon>
        <taxon>Pezizomycotina</taxon>
        <taxon>Eurotiomycetes</taxon>
        <taxon>Eurotiomycetidae</taxon>
        <taxon>Eurotiales</taxon>
        <taxon>Aspergillaceae</taxon>
        <taxon>Aspergillus</taxon>
        <taxon>Aspergillus subgen. Circumdati</taxon>
    </lineage>
</organism>
<evidence type="ECO:0000313" key="3">
    <source>
        <dbReference type="Proteomes" id="UP000234275"/>
    </source>
</evidence>
<sequence>MISQRIYTNDSDTIILSLYIIFFLYHVQNKGTSYRSYHPALPWHTAAGATEVVLYYLGFRCSLMAVAACLIHSWTALMLVKNLRNGYPPLTRPIYQAGSVMRPIQILHAYYTQTPTAYHDAVMPIHAFIYTRVMFFLMGTMGPTLSFQKNVNSPFIYSEAILGGALIAVSHSSKPEAIGIYLSIVHVLGKIGLWTRRQRDACRYEKLQFPIYRVWR</sequence>
<comment type="caution">
    <text evidence="2">The sequence shown here is derived from an EMBL/GenBank/DDBJ whole genome shotgun (WGS) entry which is preliminary data.</text>
</comment>
<feature type="transmembrane region" description="Helical" evidence="1">
    <location>
        <begin position="12"/>
        <end position="28"/>
    </location>
</feature>
<accession>A0A2I2G6Z0</accession>
<evidence type="ECO:0000313" key="2">
    <source>
        <dbReference type="EMBL" id="PLB48641.1"/>
    </source>
</evidence>